<dbReference type="AlphaFoldDB" id="A0A7J4JFI9"/>
<dbReference type="PROSITE" id="PS51371">
    <property type="entry name" value="CBS"/>
    <property type="match status" value="2"/>
</dbReference>
<gene>
    <name evidence="4" type="ORF">HA252_03965</name>
    <name evidence="5" type="ORF">J4203_01065</name>
</gene>
<dbReference type="InterPro" id="IPR000644">
    <property type="entry name" value="CBS_dom"/>
</dbReference>
<name>A0A7J4JFI9_9ARCH</name>
<accession>A0A7J4JFI9</accession>
<evidence type="ECO:0000259" key="3">
    <source>
        <dbReference type="PROSITE" id="PS51371"/>
    </source>
</evidence>
<dbReference type="SUPFAM" id="SSF54631">
    <property type="entry name" value="CBS-domain pair"/>
    <property type="match status" value="1"/>
</dbReference>
<evidence type="ECO:0000313" key="6">
    <source>
        <dbReference type="Proteomes" id="UP000564964"/>
    </source>
</evidence>
<dbReference type="SMART" id="SM00116">
    <property type="entry name" value="CBS"/>
    <property type="match status" value="2"/>
</dbReference>
<dbReference type="Proteomes" id="UP000564964">
    <property type="component" value="Unassembled WGS sequence"/>
</dbReference>
<reference evidence="5" key="2">
    <citation type="submission" date="2021-03" db="EMBL/GenBank/DDBJ databases">
        <authorList>
            <person name="Jaffe A."/>
        </authorList>
    </citation>
    <scope>NUCLEOTIDE SEQUENCE</scope>
    <source>
        <strain evidence="5">RIFCSPLOWO2_01_FULL_58_19</strain>
    </source>
</reference>
<organism evidence="4 6">
    <name type="scientific">Candidatus Iainarchaeum sp</name>
    <dbReference type="NCBI Taxonomy" id="3101447"/>
    <lineage>
        <taxon>Archaea</taxon>
        <taxon>Candidatus Iainarchaeota</taxon>
        <taxon>Candidatus Iainarchaeia</taxon>
        <taxon>Candidatus Iainarchaeales</taxon>
        <taxon>Candidatus Iainarchaeaceae</taxon>
        <taxon>Candidatus Iainarchaeum</taxon>
    </lineage>
</organism>
<feature type="domain" description="CBS" evidence="3">
    <location>
        <begin position="70"/>
        <end position="129"/>
    </location>
</feature>
<dbReference type="InterPro" id="IPR051257">
    <property type="entry name" value="Diverse_CBS-Domain"/>
</dbReference>
<dbReference type="Proteomes" id="UP000678237">
    <property type="component" value="Unassembled WGS sequence"/>
</dbReference>
<comment type="caution">
    <text evidence="4">The sequence shown here is derived from an EMBL/GenBank/DDBJ whole genome shotgun (WGS) entry which is preliminary data.</text>
</comment>
<reference evidence="6" key="1">
    <citation type="journal article" date="2020" name="bioRxiv">
        <title>A rank-normalized archaeal taxonomy based on genome phylogeny resolves widespread incomplete and uneven classifications.</title>
        <authorList>
            <person name="Rinke C."/>
            <person name="Chuvochina M."/>
            <person name="Mussig A.J."/>
            <person name="Chaumeil P.-A."/>
            <person name="Waite D.W."/>
            <person name="Whitman W.B."/>
            <person name="Parks D.H."/>
            <person name="Hugenholtz P."/>
        </authorList>
    </citation>
    <scope>NUCLEOTIDE SEQUENCE [LARGE SCALE GENOMIC DNA]</scope>
</reference>
<dbReference type="CDD" id="cd02205">
    <property type="entry name" value="CBS_pair_SF"/>
    <property type="match status" value="1"/>
</dbReference>
<evidence type="ECO:0000256" key="1">
    <source>
        <dbReference type="ARBA" id="ARBA00023122"/>
    </source>
</evidence>
<dbReference type="PANTHER" id="PTHR43080:SF2">
    <property type="entry name" value="CBS DOMAIN-CONTAINING PROTEIN"/>
    <property type="match status" value="1"/>
</dbReference>
<keyword evidence="1 2" id="KW-0129">CBS domain</keyword>
<evidence type="ECO:0000256" key="2">
    <source>
        <dbReference type="PROSITE-ProRule" id="PRU00703"/>
    </source>
</evidence>
<dbReference type="Pfam" id="PF00571">
    <property type="entry name" value="CBS"/>
    <property type="match status" value="2"/>
</dbReference>
<dbReference type="Gene3D" id="3.10.580.10">
    <property type="entry name" value="CBS-domain"/>
    <property type="match status" value="1"/>
</dbReference>
<evidence type="ECO:0000313" key="5">
    <source>
        <dbReference type="EMBL" id="MBS3062437.1"/>
    </source>
</evidence>
<sequence length="131" mass="14444">MKVKDLTRAAHYLSPDASVSEAAELMLGKKVSAALVGKKEEVQGIVTERDLLRFVAKCVDVSRTKVKIVMHCPVISIDGEQGVMDAGKLMEKHDIRHLAVTDKAGQIMGLISAKMISRNQVRVWQGRTLFD</sequence>
<dbReference type="EMBL" id="JAGVWE010000002">
    <property type="protein sequence ID" value="MBS3062437.1"/>
    <property type="molecule type" value="Genomic_DNA"/>
</dbReference>
<dbReference type="EMBL" id="DUGH01000098">
    <property type="protein sequence ID" value="HIH16533.1"/>
    <property type="molecule type" value="Genomic_DNA"/>
</dbReference>
<proteinExistence type="predicted"/>
<protein>
    <submittedName>
        <fullName evidence="4">CBS domain-containing protein</fullName>
    </submittedName>
</protein>
<feature type="domain" description="CBS" evidence="3">
    <location>
        <begin position="6"/>
        <end position="61"/>
    </location>
</feature>
<reference evidence="5" key="3">
    <citation type="submission" date="2021-05" db="EMBL/GenBank/DDBJ databases">
        <title>Protein family content uncovers lineage relationships and bacterial pathway maintenance mechanisms in DPANN archaea.</title>
        <authorList>
            <person name="Castelle C.J."/>
            <person name="Meheust R."/>
            <person name="Jaffe A.L."/>
            <person name="Seitz K."/>
            <person name="Gong X."/>
            <person name="Baker B.J."/>
            <person name="Banfield J.F."/>
        </authorList>
    </citation>
    <scope>NUCLEOTIDE SEQUENCE</scope>
    <source>
        <strain evidence="5">RIFCSPLOWO2_01_FULL_58_19</strain>
    </source>
</reference>
<evidence type="ECO:0000313" key="4">
    <source>
        <dbReference type="EMBL" id="HIH16533.1"/>
    </source>
</evidence>
<dbReference type="InterPro" id="IPR046342">
    <property type="entry name" value="CBS_dom_sf"/>
</dbReference>
<dbReference type="PANTHER" id="PTHR43080">
    <property type="entry name" value="CBS DOMAIN-CONTAINING PROTEIN CBSX3, MITOCHONDRIAL"/>
    <property type="match status" value="1"/>
</dbReference>